<proteinExistence type="predicted"/>
<sequence length="61" mass="6423">MPSPDRTPRAAVAWALVLNTVVVMLRHLIQVDAVAAADLETVMATISPGLRQTLLGSDATP</sequence>
<organism evidence="1">
    <name type="scientific">Streptomyces sp. R41</name>
    <dbReference type="NCBI Taxonomy" id="3238632"/>
    <lineage>
        <taxon>Bacteria</taxon>
        <taxon>Bacillati</taxon>
        <taxon>Actinomycetota</taxon>
        <taxon>Actinomycetes</taxon>
        <taxon>Kitasatosporales</taxon>
        <taxon>Streptomycetaceae</taxon>
        <taxon>Streptomyces</taxon>
    </lineage>
</organism>
<evidence type="ECO:0000313" key="1">
    <source>
        <dbReference type="EMBL" id="XDQ57088.1"/>
    </source>
</evidence>
<name>A0AB39RNA3_9ACTN</name>
<accession>A0AB39RNA3</accession>
<dbReference type="RefSeq" id="WP_369250157.1">
    <property type="nucleotide sequence ID" value="NZ_CP163443.1"/>
</dbReference>
<dbReference type="AlphaFoldDB" id="A0AB39RNA3"/>
<dbReference type="EMBL" id="CP163443">
    <property type="protein sequence ID" value="XDQ57088.1"/>
    <property type="molecule type" value="Genomic_DNA"/>
</dbReference>
<gene>
    <name evidence="1" type="ORF">AB5J53_38100</name>
</gene>
<reference evidence="1" key="1">
    <citation type="submission" date="2024-07" db="EMBL/GenBank/DDBJ databases">
        <authorList>
            <person name="Yu S.T."/>
        </authorList>
    </citation>
    <scope>NUCLEOTIDE SEQUENCE</scope>
    <source>
        <strain evidence="1">R41</strain>
    </source>
</reference>
<protein>
    <recommendedName>
        <fullName evidence="2">Tetracyclin repressor-like C-terminal domain-containing protein</fullName>
    </recommendedName>
</protein>
<evidence type="ECO:0008006" key="2">
    <source>
        <dbReference type="Google" id="ProtNLM"/>
    </source>
</evidence>